<feature type="compositionally biased region" description="Polar residues" evidence="1">
    <location>
        <begin position="70"/>
        <end position="80"/>
    </location>
</feature>
<protein>
    <submittedName>
        <fullName evidence="2">Uncharacterized protein</fullName>
    </submittedName>
</protein>
<evidence type="ECO:0000313" key="3">
    <source>
        <dbReference type="Proteomes" id="UP000583800"/>
    </source>
</evidence>
<dbReference type="AlphaFoldDB" id="A0A7X0C3Q5"/>
<accession>A0A7X0C3Q5</accession>
<evidence type="ECO:0000256" key="1">
    <source>
        <dbReference type="SAM" id="MobiDB-lite"/>
    </source>
</evidence>
<evidence type="ECO:0000313" key="2">
    <source>
        <dbReference type="EMBL" id="MBB6347086.1"/>
    </source>
</evidence>
<name>A0A7X0C3Q5_9ACTN</name>
<gene>
    <name evidence="2" type="ORF">FHU36_003631</name>
</gene>
<sequence length="89" mass="9400">MAAEAVARLWMDAVHSPDDRRLAALVGELSEIWSWTGRRCGPATPPTGSWLPTAPAGTPARDALRILTSWSAETSTRQQGPSGGVASKT</sequence>
<comment type="caution">
    <text evidence="2">The sequence shown here is derived from an EMBL/GenBank/DDBJ whole genome shotgun (WGS) entry which is preliminary data.</text>
</comment>
<feature type="region of interest" description="Disordered" evidence="1">
    <location>
        <begin position="70"/>
        <end position="89"/>
    </location>
</feature>
<keyword evidence="3" id="KW-1185">Reference proteome</keyword>
<organism evidence="2 3">
    <name type="scientific">Nonomuraea muscovyensis</name>
    <dbReference type="NCBI Taxonomy" id="1124761"/>
    <lineage>
        <taxon>Bacteria</taxon>
        <taxon>Bacillati</taxon>
        <taxon>Actinomycetota</taxon>
        <taxon>Actinomycetes</taxon>
        <taxon>Streptosporangiales</taxon>
        <taxon>Streptosporangiaceae</taxon>
        <taxon>Nonomuraea</taxon>
    </lineage>
</organism>
<reference evidence="2 3" key="1">
    <citation type="submission" date="2020-08" db="EMBL/GenBank/DDBJ databases">
        <title>Sequencing the genomes of 1000 actinobacteria strains.</title>
        <authorList>
            <person name="Klenk H.-P."/>
        </authorList>
    </citation>
    <scope>NUCLEOTIDE SEQUENCE [LARGE SCALE GENOMIC DNA]</scope>
    <source>
        <strain evidence="2 3">DSM 45913</strain>
    </source>
</reference>
<dbReference type="Proteomes" id="UP000583800">
    <property type="component" value="Unassembled WGS sequence"/>
</dbReference>
<proteinExistence type="predicted"/>
<dbReference type="EMBL" id="JACHJB010000002">
    <property type="protein sequence ID" value="MBB6347086.1"/>
    <property type="molecule type" value="Genomic_DNA"/>
</dbReference>